<keyword evidence="11 12" id="KW-0472">Membrane</keyword>
<feature type="transmembrane region" description="Helical" evidence="12">
    <location>
        <begin position="12"/>
        <end position="35"/>
    </location>
</feature>
<dbReference type="EC" id="2.7.13.3" evidence="3"/>
<keyword evidence="9" id="KW-0067">ATP-binding</keyword>
<keyword evidence="10" id="KW-0902">Two-component regulatory system</keyword>
<evidence type="ECO:0000256" key="11">
    <source>
        <dbReference type="ARBA" id="ARBA00023136"/>
    </source>
</evidence>
<organism evidence="15 16">
    <name type="scientific">Paenibacillus agaridevorans</name>
    <dbReference type="NCBI Taxonomy" id="171404"/>
    <lineage>
        <taxon>Bacteria</taxon>
        <taxon>Bacillati</taxon>
        <taxon>Bacillota</taxon>
        <taxon>Bacilli</taxon>
        <taxon>Bacillales</taxon>
        <taxon>Paenibacillaceae</taxon>
        <taxon>Paenibacillus</taxon>
    </lineage>
</organism>
<protein>
    <recommendedName>
        <fullName evidence="3">histidine kinase</fullName>
        <ecNumber evidence="3">2.7.13.3</ecNumber>
    </recommendedName>
</protein>
<evidence type="ECO:0000256" key="2">
    <source>
        <dbReference type="ARBA" id="ARBA00004651"/>
    </source>
</evidence>
<dbReference type="SUPFAM" id="SSF55874">
    <property type="entry name" value="ATPase domain of HSP90 chaperone/DNA topoisomerase II/histidine kinase"/>
    <property type="match status" value="1"/>
</dbReference>
<comment type="subcellular location">
    <subcellularLocation>
        <location evidence="2">Cell membrane</location>
        <topology evidence="2">Multi-pass membrane protein</topology>
    </subcellularLocation>
</comment>
<evidence type="ECO:0000259" key="14">
    <source>
        <dbReference type="PROSITE" id="PS50885"/>
    </source>
</evidence>
<dbReference type="SUPFAM" id="SSF158472">
    <property type="entry name" value="HAMP domain-like"/>
    <property type="match status" value="1"/>
</dbReference>
<dbReference type="InterPro" id="IPR010559">
    <property type="entry name" value="Sig_transdc_His_kin_internal"/>
</dbReference>
<comment type="caution">
    <text evidence="15">The sequence shown here is derived from an EMBL/GenBank/DDBJ whole genome shotgun (WGS) entry which is preliminary data.</text>
</comment>
<evidence type="ECO:0000256" key="3">
    <source>
        <dbReference type="ARBA" id="ARBA00012438"/>
    </source>
</evidence>
<dbReference type="InterPro" id="IPR050640">
    <property type="entry name" value="Bact_2-comp_sensor_kinase"/>
</dbReference>
<keyword evidence="12" id="KW-1133">Transmembrane helix</keyword>
<dbReference type="AlphaFoldDB" id="A0A2R5ENT1"/>
<name>A0A2R5ENT1_9BACL</name>
<evidence type="ECO:0000256" key="1">
    <source>
        <dbReference type="ARBA" id="ARBA00000085"/>
    </source>
</evidence>
<keyword evidence="4" id="KW-1003">Cell membrane</keyword>
<dbReference type="PROSITE" id="PS50109">
    <property type="entry name" value="HIS_KIN"/>
    <property type="match status" value="1"/>
</dbReference>
<keyword evidence="12" id="KW-0812">Transmembrane</keyword>
<dbReference type="Pfam" id="PF06580">
    <property type="entry name" value="His_kinase"/>
    <property type="match status" value="1"/>
</dbReference>
<evidence type="ECO:0000256" key="12">
    <source>
        <dbReference type="SAM" id="Phobius"/>
    </source>
</evidence>
<dbReference type="RefSeq" id="WP_181376622.1">
    <property type="nucleotide sequence ID" value="NZ_BDQX01000163.1"/>
</dbReference>
<dbReference type="Pfam" id="PF02518">
    <property type="entry name" value="HATPase_c"/>
    <property type="match status" value="1"/>
</dbReference>
<dbReference type="InterPro" id="IPR005467">
    <property type="entry name" value="His_kinase_dom"/>
</dbReference>
<evidence type="ECO:0000256" key="7">
    <source>
        <dbReference type="ARBA" id="ARBA00022741"/>
    </source>
</evidence>
<dbReference type="GO" id="GO:0000155">
    <property type="term" value="F:phosphorelay sensor kinase activity"/>
    <property type="evidence" value="ECO:0007669"/>
    <property type="project" value="InterPro"/>
</dbReference>
<evidence type="ECO:0000256" key="4">
    <source>
        <dbReference type="ARBA" id="ARBA00022475"/>
    </source>
</evidence>
<dbReference type="Gene3D" id="3.30.565.10">
    <property type="entry name" value="Histidine kinase-like ATPase, C-terminal domain"/>
    <property type="match status" value="1"/>
</dbReference>
<comment type="catalytic activity">
    <reaction evidence="1">
        <text>ATP + protein L-histidine = ADP + protein N-phospho-L-histidine.</text>
        <dbReference type="EC" id="2.7.13.3"/>
    </reaction>
</comment>
<dbReference type="PROSITE" id="PS50885">
    <property type="entry name" value="HAMP"/>
    <property type="match status" value="1"/>
</dbReference>
<feature type="transmembrane region" description="Helical" evidence="12">
    <location>
        <begin position="272"/>
        <end position="293"/>
    </location>
</feature>
<keyword evidence="6" id="KW-0808">Transferase</keyword>
<dbReference type="Proteomes" id="UP000245202">
    <property type="component" value="Unassembled WGS sequence"/>
</dbReference>
<feature type="domain" description="Histidine kinase" evidence="13">
    <location>
        <begin position="344"/>
        <end position="570"/>
    </location>
</feature>
<feature type="domain" description="HAMP" evidence="14">
    <location>
        <begin position="294"/>
        <end position="346"/>
    </location>
</feature>
<evidence type="ECO:0000256" key="9">
    <source>
        <dbReference type="ARBA" id="ARBA00022840"/>
    </source>
</evidence>
<evidence type="ECO:0000256" key="8">
    <source>
        <dbReference type="ARBA" id="ARBA00022777"/>
    </source>
</evidence>
<dbReference type="InterPro" id="IPR036890">
    <property type="entry name" value="HATPase_C_sf"/>
</dbReference>
<evidence type="ECO:0000256" key="10">
    <source>
        <dbReference type="ARBA" id="ARBA00023012"/>
    </source>
</evidence>
<keyword evidence="5" id="KW-0597">Phosphoprotein</keyword>
<dbReference type="GO" id="GO:0005524">
    <property type="term" value="F:ATP binding"/>
    <property type="evidence" value="ECO:0007669"/>
    <property type="project" value="UniProtKB-KW"/>
</dbReference>
<evidence type="ECO:0000256" key="6">
    <source>
        <dbReference type="ARBA" id="ARBA00022679"/>
    </source>
</evidence>
<evidence type="ECO:0000313" key="16">
    <source>
        <dbReference type="Proteomes" id="UP000245202"/>
    </source>
</evidence>
<keyword evidence="16" id="KW-1185">Reference proteome</keyword>
<dbReference type="SMART" id="SM00304">
    <property type="entry name" value="HAMP"/>
    <property type="match status" value="1"/>
</dbReference>
<dbReference type="Gene3D" id="6.10.340.10">
    <property type="match status" value="1"/>
</dbReference>
<dbReference type="PANTHER" id="PTHR34220:SF7">
    <property type="entry name" value="SENSOR HISTIDINE KINASE YPDA"/>
    <property type="match status" value="1"/>
</dbReference>
<dbReference type="PANTHER" id="PTHR34220">
    <property type="entry name" value="SENSOR HISTIDINE KINASE YPDA"/>
    <property type="match status" value="1"/>
</dbReference>
<keyword evidence="7" id="KW-0547">Nucleotide-binding</keyword>
<keyword evidence="8 15" id="KW-0418">Kinase</keyword>
<proteinExistence type="predicted"/>
<dbReference type="Pfam" id="PF00672">
    <property type="entry name" value="HAMP"/>
    <property type="match status" value="1"/>
</dbReference>
<sequence>MKLSNVWHSIQFKLTVSFLVILLPLVVVSVIANVYSQRMMYDQITERTRGALLTALEYVDQLTKNIEQQSLLISSNPEIVNVWMEADDPLNLQYLYDMRMIQQQLSALISVNPAVREAFIVHGQSGSGISTLQGGVKWKEIGEEQWFQDALEANGGLSVYMPDAAQLNESRYLEEGYIYYARLLDVFNSNSQDNVLVIVIDKHALNTVVQHLQTSEHIKTSLLYLDQLVLTSNSTVQSSNNMFSIEESNGIWSIQMEQPQSELFKQPYYLELMTYLIIMISILLALCLAWLVYSEISKPMRKLFGAIKLFSGGHLLANIKHGRKDEFGLLMDAFNRMAESQRKLIEDDYEKELKLARSEFSLLQSQINPHFLYNTLDSIYSVADKHQIKEIGEMVLNLAQFFRFSLGKGKETFTLEETIQHLMYYIRVQQIRTDQFTVEMDIAEDTKPIPVLKLLLQPIVENAIVHGICKSSYGGDLYIRARLIDGFLRITIEDTGCGIAENELTEIKQELQKINAHSYRYIQEKEFSKYFGLKNVVSRMKMYYGNQAEMTIDHNAMGGTRVTVTLPIERDEPA</sequence>
<evidence type="ECO:0000256" key="5">
    <source>
        <dbReference type="ARBA" id="ARBA00022553"/>
    </source>
</evidence>
<dbReference type="EMBL" id="BDQX01000163">
    <property type="protein sequence ID" value="GBG08356.1"/>
    <property type="molecule type" value="Genomic_DNA"/>
</dbReference>
<dbReference type="InterPro" id="IPR003660">
    <property type="entry name" value="HAMP_dom"/>
</dbReference>
<reference evidence="15 16" key="1">
    <citation type="submission" date="2017-08" db="EMBL/GenBank/DDBJ databases">
        <title>Substantial Increase in Enzyme Production by Combined Drug-Resistance Mutations in Paenibacillus agaridevorans.</title>
        <authorList>
            <person name="Tanaka Y."/>
            <person name="Funane K."/>
            <person name="Hosaka T."/>
            <person name="Shiwa Y."/>
            <person name="Fujita N."/>
            <person name="Miyazaki T."/>
            <person name="Yoshikawa H."/>
            <person name="Murakami K."/>
            <person name="Kasahara K."/>
            <person name="Inaoka T."/>
            <person name="Hiraga Y."/>
            <person name="Ochi K."/>
        </authorList>
    </citation>
    <scope>NUCLEOTIDE SEQUENCE [LARGE SCALE GENOMIC DNA]</scope>
    <source>
        <strain evidence="15 16">T-3040</strain>
    </source>
</reference>
<gene>
    <name evidence="15" type="ORF">PAT3040_02936</name>
</gene>
<dbReference type="GO" id="GO:0005886">
    <property type="term" value="C:plasma membrane"/>
    <property type="evidence" value="ECO:0007669"/>
    <property type="project" value="UniProtKB-SubCell"/>
</dbReference>
<evidence type="ECO:0000313" key="15">
    <source>
        <dbReference type="EMBL" id="GBG08356.1"/>
    </source>
</evidence>
<evidence type="ECO:0000259" key="13">
    <source>
        <dbReference type="PROSITE" id="PS50109"/>
    </source>
</evidence>
<accession>A0A2R5ENT1</accession>
<dbReference type="InterPro" id="IPR003594">
    <property type="entry name" value="HATPase_dom"/>
</dbReference>
<dbReference type="CDD" id="cd06225">
    <property type="entry name" value="HAMP"/>
    <property type="match status" value="1"/>
</dbReference>